<proteinExistence type="predicted"/>
<dbReference type="EMBL" id="KV003190">
    <property type="protein sequence ID" value="KZV36891.1"/>
    <property type="molecule type" value="Genomic_DNA"/>
</dbReference>
<evidence type="ECO:0000313" key="3">
    <source>
        <dbReference type="EMBL" id="KZV36891.1"/>
    </source>
</evidence>
<dbReference type="InterPro" id="IPR054722">
    <property type="entry name" value="PolX-like_BBD"/>
</dbReference>
<dbReference type="Proteomes" id="UP000250235">
    <property type="component" value="Unassembled WGS sequence"/>
</dbReference>
<protein>
    <submittedName>
        <fullName evidence="3">Retrovirus-related Pol polyprotein from transposon TNT 1-94</fullName>
    </submittedName>
</protein>
<dbReference type="Pfam" id="PF00665">
    <property type="entry name" value="rve"/>
    <property type="match status" value="1"/>
</dbReference>
<dbReference type="InterPro" id="IPR025724">
    <property type="entry name" value="GAG-pre-integrase_dom"/>
</dbReference>
<dbReference type="GO" id="GO:0008233">
    <property type="term" value="F:peptidase activity"/>
    <property type="evidence" value="ECO:0007669"/>
    <property type="project" value="UniProtKB-KW"/>
</dbReference>
<dbReference type="InterPro" id="IPR039537">
    <property type="entry name" value="Retrotran_Ty1/copia-like"/>
</dbReference>
<dbReference type="PROSITE" id="PS50994">
    <property type="entry name" value="INTEGRASE"/>
    <property type="match status" value="1"/>
</dbReference>
<dbReference type="Gene3D" id="3.30.420.10">
    <property type="entry name" value="Ribonuclease H-like superfamily/Ribonuclease H"/>
    <property type="match status" value="1"/>
</dbReference>
<dbReference type="InterPro" id="IPR012337">
    <property type="entry name" value="RNaseH-like_sf"/>
</dbReference>
<evidence type="ECO:0000313" key="4">
    <source>
        <dbReference type="Proteomes" id="UP000250235"/>
    </source>
</evidence>
<feature type="domain" description="Integrase catalytic" evidence="2">
    <location>
        <begin position="186"/>
        <end position="296"/>
    </location>
</feature>
<sequence length="774" mass="87553">VWYFDSGCARHMTGNPKLLTDVIPHKGAKIVFGDNAYGNTVGKGKLIHGNISIVDVLVFDNLKYNLISISQLCDKGYIVKFQQHTCTVQSPSGLTVLVGKRSGNTYIIDRSDQQEPEQLCLAAGSSKSWLWHQRMNHLHFKTIAKLSQHDLVSGLPKISFSKDKICAACQLGKQIKSTFKNKGGKRSSRCLELLHMDLFGPISVTSLGGMSYTLAVVDDFSKYTWVLLLKAKSETADQLIKLLKRLQNDKSCSVNRIRSDRGTEFLNFKLTSYLEDLGIKHELSAARTPQQNGLAETALLKRLLELIPADHKGKEPLIEKNPIKGNPVMEQVTLILADIDCLVQVRAKLVDEVAKFFYSFSFKRLANLSIDDSYFDKEELVLTWAEAESTGIELQRRRYILLNYREVLLRKFLEVRKMNFKPSDGSSAIDLKILDQLYDIHLFILEELKKEIQAHGLMWKKTCCSKIFEGRPRDRGAVIARTNSNTPSKCWIRTMLRVNGTWVIESCADYWMKIPQPDVHYEISRQRQYDDTLPSVSKFFRMMRKRWADVCLEVAEFCAYRILLPVGSINFCRALEIVEPDSRVDYRQPTVFALRLSQFCTVHIQYSLFSRLTTEDITDFLSSIALERTVLRSVQNSIVSADVPHVQLSLVQDQSSSSSADSSSSLNFDATDLDAPVSSLPTVSIDFYAALADFQAILLAQIDESQSGISSRLHKIEQSLCDSLRDQADIFKILSQGARQEARTIDDVQTLRFNEFRKNVLAQNASIFTGLADV</sequence>
<dbReference type="InterPro" id="IPR001584">
    <property type="entry name" value="Integrase_cat-core"/>
</dbReference>
<accession>A0A2Z7BQL6</accession>
<gene>
    <name evidence="3" type="ORF">F511_24555</name>
</gene>
<dbReference type="AlphaFoldDB" id="A0A2Z7BQL6"/>
<dbReference type="Pfam" id="PF13976">
    <property type="entry name" value="gag_pre-integrs"/>
    <property type="match status" value="1"/>
</dbReference>
<organism evidence="3 4">
    <name type="scientific">Dorcoceras hygrometricum</name>
    <dbReference type="NCBI Taxonomy" id="472368"/>
    <lineage>
        <taxon>Eukaryota</taxon>
        <taxon>Viridiplantae</taxon>
        <taxon>Streptophyta</taxon>
        <taxon>Embryophyta</taxon>
        <taxon>Tracheophyta</taxon>
        <taxon>Spermatophyta</taxon>
        <taxon>Magnoliopsida</taxon>
        <taxon>eudicotyledons</taxon>
        <taxon>Gunneridae</taxon>
        <taxon>Pentapetalae</taxon>
        <taxon>asterids</taxon>
        <taxon>lamiids</taxon>
        <taxon>Lamiales</taxon>
        <taxon>Gesneriaceae</taxon>
        <taxon>Didymocarpoideae</taxon>
        <taxon>Trichosporeae</taxon>
        <taxon>Loxocarpinae</taxon>
        <taxon>Dorcoceras</taxon>
    </lineage>
</organism>
<dbReference type="GO" id="GO:0003676">
    <property type="term" value="F:nucleic acid binding"/>
    <property type="evidence" value="ECO:0007669"/>
    <property type="project" value="InterPro"/>
</dbReference>
<evidence type="ECO:0000259" key="2">
    <source>
        <dbReference type="PROSITE" id="PS50994"/>
    </source>
</evidence>
<keyword evidence="1" id="KW-0645">Protease</keyword>
<dbReference type="SUPFAM" id="SSF53098">
    <property type="entry name" value="Ribonuclease H-like"/>
    <property type="match status" value="1"/>
</dbReference>
<dbReference type="Pfam" id="PF22936">
    <property type="entry name" value="Pol_BBD"/>
    <property type="match status" value="1"/>
</dbReference>
<dbReference type="InterPro" id="IPR036397">
    <property type="entry name" value="RNaseH_sf"/>
</dbReference>
<reference evidence="3 4" key="1">
    <citation type="journal article" date="2015" name="Proc. Natl. Acad. Sci. U.S.A.">
        <title>The resurrection genome of Boea hygrometrica: A blueprint for survival of dehydration.</title>
        <authorList>
            <person name="Xiao L."/>
            <person name="Yang G."/>
            <person name="Zhang L."/>
            <person name="Yang X."/>
            <person name="Zhao S."/>
            <person name="Ji Z."/>
            <person name="Zhou Q."/>
            <person name="Hu M."/>
            <person name="Wang Y."/>
            <person name="Chen M."/>
            <person name="Xu Y."/>
            <person name="Jin H."/>
            <person name="Xiao X."/>
            <person name="Hu G."/>
            <person name="Bao F."/>
            <person name="Hu Y."/>
            <person name="Wan P."/>
            <person name="Li L."/>
            <person name="Deng X."/>
            <person name="Kuang T."/>
            <person name="Xiang C."/>
            <person name="Zhu J.K."/>
            <person name="Oliver M.J."/>
            <person name="He Y."/>
        </authorList>
    </citation>
    <scope>NUCLEOTIDE SEQUENCE [LARGE SCALE GENOMIC DNA]</scope>
    <source>
        <strain evidence="4">cv. XS01</strain>
    </source>
</reference>
<keyword evidence="1" id="KW-0378">Hydrolase</keyword>
<dbReference type="OrthoDB" id="913584at2759"/>
<name>A0A2Z7BQL6_9LAMI</name>
<dbReference type="PANTHER" id="PTHR42648:SF32">
    <property type="entry name" value="RIBONUCLEASE H-LIKE DOMAIN, GAG-PRE-INTEGRASE DOMAIN PROTEIN-RELATED"/>
    <property type="match status" value="1"/>
</dbReference>
<keyword evidence="4" id="KW-1185">Reference proteome</keyword>
<dbReference type="PANTHER" id="PTHR42648">
    <property type="entry name" value="TRANSPOSASE, PUTATIVE-RELATED"/>
    <property type="match status" value="1"/>
</dbReference>
<feature type="non-terminal residue" evidence="3">
    <location>
        <position position="1"/>
    </location>
</feature>
<dbReference type="GO" id="GO:0015074">
    <property type="term" value="P:DNA integration"/>
    <property type="evidence" value="ECO:0007669"/>
    <property type="project" value="InterPro"/>
</dbReference>
<dbReference type="GO" id="GO:0006508">
    <property type="term" value="P:proteolysis"/>
    <property type="evidence" value="ECO:0007669"/>
    <property type="project" value="UniProtKB-KW"/>
</dbReference>
<evidence type="ECO:0000256" key="1">
    <source>
        <dbReference type="ARBA" id="ARBA00022670"/>
    </source>
</evidence>